<dbReference type="RefSeq" id="WP_017120323.1">
    <property type="nucleotide sequence ID" value="NZ_AKBN02000017.1"/>
</dbReference>
<gene>
    <name evidence="1" type="ORF">A11K_0120600</name>
</gene>
<dbReference type="EMBL" id="AKBN01001321">
    <property type="protein sequence ID" value="KFA00687.1"/>
    <property type="molecule type" value="Genomic_DNA"/>
</dbReference>
<evidence type="ECO:0000313" key="1">
    <source>
        <dbReference type="EMBL" id="KFA00687.1"/>
    </source>
</evidence>
<comment type="caution">
    <text evidence="1">The sequence shown here is derived from an EMBL/GenBank/DDBJ whole genome shotgun (WGS) entry which is preliminary data.</text>
</comment>
<reference evidence="1" key="1">
    <citation type="submission" date="2012-05" db="EMBL/GenBank/DDBJ databases">
        <authorList>
            <person name="Studholme D.J."/>
            <person name="Wasukira A."/>
            <person name="Grant M."/>
        </authorList>
    </citation>
    <scope>NUCLEOTIDE SEQUENCE [LARGE SCALE GENOMIC DNA]</scope>
    <source>
        <strain evidence="1">NCPPB 890</strain>
    </source>
</reference>
<name>A0A836NZY1_XANVA</name>
<protein>
    <submittedName>
        <fullName evidence="1">Uncharacterized protein</fullName>
    </submittedName>
</protein>
<dbReference type="AlphaFoldDB" id="A0A836NZY1"/>
<accession>A0A836NZY1</accession>
<proteinExistence type="predicted"/>
<sequence>MKKFTDESTASRVEKAKRFLKSLANPHDYRYFFGDGYPRHEALQQDAAAALEVFQEMENKRSPP</sequence>
<organism evidence="1">
    <name type="scientific">Xanthomonas vasicola pv. vasculorum NCPPB 890</name>
    <dbReference type="NCBI Taxonomy" id="1184265"/>
    <lineage>
        <taxon>Bacteria</taxon>
        <taxon>Pseudomonadati</taxon>
        <taxon>Pseudomonadota</taxon>
        <taxon>Gammaproteobacteria</taxon>
        <taxon>Lysobacterales</taxon>
        <taxon>Lysobacteraceae</taxon>
        <taxon>Xanthomonas</taxon>
    </lineage>
</organism>